<evidence type="ECO:0000313" key="2">
    <source>
        <dbReference type="Proteomes" id="UP000789366"/>
    </source>
</evidence>
<sequence length="113" mass="12477">DEDFWSRIISEEEYGSGGQAKINGWISAFFPYDRAGNALHSNSLDSEDIPDGIVEVPFVTIVFDLELPMKFVAGFIGTTQEILENLGSESVVSPVIGWAVVDDVNKNETEKKH</sequence>
<gene>
    <name evidence="1" type="ORF">SPELUC_LOCUS14533</name>
</gene>
<feature type="non-terminal residue" evidence="1">
    <location>
        <position position="1"/>
    </location>
</feature>
<comment type="caution">
    <text evidence="1">The sequence shown here is derived from an EMBL/GenBank/DDBJ whole genome shotgun (WGS) entry which is preliminary data.</text>
</comment>
<dbReference type="Proteomes" id="UP000789366">
    <property type="component" value="Unassembled WGS sequence"/>
</dbReference>
<keyword evidence="2" id="KW-1185">Reference proteome</keyword>
<dbReference type="EMBL" id="CAJVPW010043237">
    <property type="protein sequence ID" value="CAG8751810.1"/>
    <property type="molecule type" value="Genomic_DNA"/>
</dbReference>
<name>A0ACA9QHJ6_9GLOM</name>
<organism evidence="1 2">
    <name type="scientific">Cetraspora pellucida</name>
    <dbReference type="NCBI Taxonomy" id="1433469"/>
    <lineage>
        <taxon>Eukaryota</taxon>
        <taxon>Fungi</taxon>
        <taxon>Fungi incertae sedis</taxon>
        <taxon>Mucoromycota</taxon>
        <taxon>Glomeromycotina</taxon>
        <taxon>Glomeromycetes</taxon>
        <taxon>Diversisporales</taxon>
        <taxon>Gigasporaceae</taxon>
        <taxon>Cetraspora</taxon>
    </lineage>
</organism>
<accession>A0ACA9QHJ6</accession>
<reference evidence="1" key="1">
    <citation type="submission" date="2021-06" db="EMBL/GenBank/DDBJ databases">
        <authorList>
            <person name="Kallberg Y."/>
            <person name="Tangrot J."/>
            <person name="Rosling A."/>
        </authorList>
    </citation>
    <scope>NUCLEOTIDE SEQUENCE</scope>
    <source>
        <strain evidence="1">28 12/20/2015</strain>
    </source>
</reference>
<proteinExistence type="predicted"/>
<protein>
    <submittedName>
        <fullName evidence="1">11245_t:CDS:1</fullName>
    </submittedName>
</protein>
<evidence type="ECO:0000313" key="1">
    <source>
        <dbReference type="EMBL" id="CAG8751810.1"/>
    </source>
</evidence>